<reference evidence="6" key="2">
    <citation type="submission" date="2020-09" db="EMBL/GenBank/DDBJ databases">
        <authorList>
            <person name="Sun Q."/>
            <person name="Zhou Y."/>
        </authorList>
    </citation>
    <scope>NUCLEOTIDE SEQUENCE</scope>
    <source>
        <strain evidence="6">CGMCC 4.5737</strain>
    </source>
</reference>
<evidence type="ECO:0000256" key="3">
    <source>
        <dbReference type="ARBA" id="ARBA00023163"/>
    </source>
</evidence>
<keyword evidence="2" id="KW-0238">DNA-binding</keyword>
<dbReference type="InterPro" id="IPR029016">
    <property type="entry name" value="GAF-like_dom_sf"/>
</dbReference>
<dbReference type="GO" id="GO:0003700">
    <property type="term" value="F:DNA-binding transcription factor activity"/>
    <property type="evidence" value="ECO:0007669"/>
    <property type="project" value="TreeGrafter"/>
</dbReference>
<evidence type="ECO:0000259" key="4">
    <source>
        <dbReference type="PROSITE" id="PS51077"/>
    </source>
</evidence>
<dbReference type="GO" id="GO:0045892">
    <property type="term" value="P:negative regulation of DNA-templated transcription"/>
    <property type="evidence" value="ECO:0007669"/>
    <property type="project" value="TreeGrafter"/>
</dbReference>
<keyword evidence="7" id="KW-1185">Reference proteome</keyword>
<dbReference type="InterPro" id="IPR050707">
    <property type="entry name" value="HTH_MetabolicPath_Reg"/>
</dbReference>
<dbReference type="SUPFAM" id="SSF46785">
    <property type="entry name" value="Winged helix' DNA-binding domain"/>
    <property type="match status" value="1"/>
</dbReference>
<dbReference type="RefSeq" id="WP_189056390.1">
    <property type="nucleotide sequence ID" value="NZ_BMMK01000007.1"/>
</dbReference>
<dbReference type="PANTHER" id="PTHR30136">
    <property type="entry name" value="HELIX-TURN-HELIX TRANSCRIPTIONAL REGULATOR, ICLR FAMILY"/>
    <property type="match status" value="1"/>
</dbReference>
<evidence type="ECO:0000256" key="1">
    <source>
        <dbReference type="ARBA" id="ARBA00023015"/>
    </source>
</evidence>
<dbReference type="AlphaFoldDB" id="A0A8J3CD09"/>
<dbReference type="SMART" id="SM00346">
    <property type="entry name" value="HTH_ICLR"/>
    <property type="match status" value="1"/>
</dbReference>
<dbReference type="InterPro" id="IPR036390">
    <property type="entry name" value="WH_DNA-bd_sf"/>
</dbReference>
<dbReference type="GO" id="GO:0003677">
    <property type="term" value="F:DNA binding"/>
    <property type="evidence" value="ECO:0007669"/>
    <property type="project" value="UniProtKB-KW"/>
</dbReference>
<dbReference type="Pfam" id="PF01614">
    <property type="entry name" value="IclR_C"/>
    <property type="match status" value="1"/>
</dbReference>
<sequence length="259" mass="27706">MAPQKTERGSGGGVQSLERAFALLEQLADAGGEAGLSELAASSGLPLPTIHRLVRTLVALGYVRQDSSRRYALGPRLIRLGEMASRQFGSWARPLLAELVQQVGETANLAILDGDEIVYVAQAPSRHSMRMFTEVGRRVLPHGTGVGKAVLSRLPREEVAAILDRTGMPAYTPHTITDRDKLLRQLAQVARQGYATDEGEQEIGVRCVAVPLTGGPARAAISVSGPEGRLTKATVDRIVPLMRRTAEQLSQQLSNAASA</sequence>
<dbReference type="SUPFAM" id="SSF55781">
    <property type="entry name" value="GAF domain-like"/>
    <property type="match status" value="1"/>
</dbReference>
<evidence type="ECO:0000313" key="7">
    <source>
        <dbReference type="Proteomes" id="UP000637578"/>
    </source>
</evidence>
<dbReference type="PROSITE" id="PS51078">
    <property type="entry name" value="ICLR_ED"/>
    <property type="match status" value="1"/>
</dbReference>
<reference evidence="6" key="1">
    <citation type="journal article" date="2014" name="Int. J. Syst. Evol. Microbiol.">
        <title>Complete genome sequence of Corynebacterium casei LMG S-19264T (=DSM 44701T), isolated from a smear-ripened cheese.</title>
        <authorList>
            <consortium name="US DOE Joint Genome Institute (JGI-PGF)"/>
            <person name="Walter F."/>
            <person name="Albersmeier A."/>
            <person name="Kalinowski J."/>
            <person name="Ruckert C."/>
        </authorList>
    </citation>
    <scope>NUCLEOTIDE SEQUENCE</scope>
    <source>
        <strain evidence="6">CGMCC 4.5737</strain>
    </source>
</reference>
<dbReference type="PROSITE" id="PS51077">
    <property type="entry name" value="HTH_ICLR"/>
    <property type="match status" value="1"/>
</dbReference>
<organism evidence="6 7">
    <name type="scientific">Longimycelium tulufanense</name>
    <dbReference type="NCBI Taxonomy" id="907463"/>
    <lineage>
        <taxon>Bacteria</taxon>
        <taxon>Bacillati</taxon>
        <taxon>Actinomycetota</taxon>
        <taxon>Actinomycetes</taxon>
        <taxon>Pseudonocardiales</taxon>
        <taxon>Pseudonocardiaceae</taxon>
        <taxon>Longimycelium</taxon>
    </lineage>
</organism>
<keyword evidence="3" id="KW-0804">Transcription</keyword>
<dbReference type="PANTHER" id="PTHR30136:SF24">
    <property type="entry name" value="HTH-TYPE TRANSCRIPTIONAL REPRESSOR ALLR"/>
    <property type="match status" value="1"/>
</dbReference>
<dbReference type="Gene3D" id="3.30.450.40">
    <property type="match status" value="1"/>
</dbReference>
<dbReference type="InterPro" id="IPR036388">
    <property type="entry name" value="WH-like_DNA-bd_sf"/>
</dbReference>
<evidence type="ECO:0000256" key="2">
    <source>
        <dbReference type="ARBA" id="ARBA00023125"/>
    </source>
</evidence>
<dbReference type="InterPro" id="IPR014757">
    <property type="entry name" value="Tscrpt_reg_IclR_C"/>
</dbReference>
<gene>
    <name evidence="6" type="ORF">GCM10012275_20910</name>
</gene>
<dbReference type="Proteomes" id="UP000637578">
    <property type="component" value="Unassembled WGS sequence"/>
</dbReference>
<dbReference type="Gene3D" id="1.10.10.10">
    <property type="entry name" value="Winged helix-like DNA-binding domain superfamily/Winged helix DNA-binding domain"/>
    <property type="match status" value="1"/>
</dbReference>
<feature type="domain" description="IclR-ED" evidence="5">
    <location>
        <begin position="76"/>
        <end position="255"/>
    </location>
</feature>
<comment type="caution">
    <text evidence="6">The sequence shown here is derived from an EMBL/GenBank/DDBJ whole genome shotgun (WGS) entry which is preliminary data.</text>
</comment>
<protein>
    <submittedName>
        <fullName evidence="6">IclR family transcriptional regulator</fullName>
    </submittedName>
</protein>
<dbReference type="EMBL" id="BMMK01000007">
    <property type="protein sequence ID" value="GGM49840.1"/>
    <property type="molecule type" value="Genomic_DNA"/>
</dbReference>
<feature type="domain" description="HTH iclR-type" evidence="4">
    <location>
        <begin position="14"/>
        <end position="75"/>
    </location>
</feature>
<evidence type="ECO:0000259" key="5">
    <source>
        <dbReference type="PROSITE" id="PS51078"/>
    </source>
</evidence>
<dbReference type="FunFam" id="1.10.10.10:FF:000439">
    <property type="entry name" value="IclR family transcriptional regulator"/>
    <property type="match status" value="1"/>
</dbReference>
<evidence type="ECO:0000313" key="6">
    <source>
        <dbReference type="EMBL" id="GGM49840.1"/>
    </source>
</evidence>
<dbReference type="InterPro" id="IPR005471">
    <property type="entry name" value="Tscrpt_reg_IclR_N"/>
</dbReference>
<keyword evidence="1" id="KW-0805">Transcription regulation</keyword>
<accession>A0A8J3CD09</accession>
<dbReference type="Pfam" id="PF09339">
    <property type="entry name" value="HTH_IclR"/>
    <property type="match status" value="1"/>
</dbReference>
<name>A0A8J3CD09_9PSEU</name>
<proteinExistence type="predicted"/>